<keyword evidence="1" id="KW-0812">Transmembrane</keyword>
<proteinExistence type="predicted"/>
<protein>
    <submittedName>
        <fullName evidence="2">Uncharacterized protein</fullName>
    </submittedName>
</protein>
<dbReference type="Proteomes" id="UP000648187">
    <property type="component" value="Unassembled WGS sequence"/>
</dbReference>
<keyword evidence="3" id="KW-1185">Reference proteome</keyword>
<keyword evidence="1" id="KW-1133">Transmembrane helix</keyword>
<feature type="transmembrane region" description="Helical" evidence="1">
    <location>
        <begin position="126"/>
        <end position="147"/>
    </location>
</feature>
<dbReference type="EMBL" id="JACKWZ010000080">
    <property type="protein sequence ID" value="KAF9416986.1"/>
    <property type="molecule type" value="Genomic_DNA"/>
</dbReference>
<evidence type="ECO:0000256" key="1">
    <source>
        <dbReference type="SAM" id="Phobius"/>
    </source>
</evidence>
<evidence type="ECO:0000313" key="3">
    <source>
        <dbReference type="Proteomes" id="UP000648187"/>
    </source>
</evidence>
<reference evidence="2" key="1">
    <citation type="submission" date="2020-08" db="EMBL/GenBank/DDBJ databases">
        <title>Spodoptera exigua strain:BAW_Kor-Di-RS1 Genome sequencing and assembly.</title>
        <authorList>
            <person name="Kim J."/>
            <person name="Nam H.Y."/>
            <person name="Kwon M."/>
            <person name="Choi J.H."/>
            <person name="Cho S.R."/>
            <person name="Kim G.-H."/>
        </authorList>
    </citation>
    <scope>NUCLEOTIDE SEQUENCE</scope>
    <source>
        <strain evidence="2">BAW_Kor-Di-RS1</strain>
        <tissue evidence="2">Whole-body</tissue>
    </source>
</reference>
<feature type="transmembrane region" description="Helical" evidence="1">
    <location>
        <begin position="103"/>
        <end position="120"/>
    </location>
</feature>
<name>A0A835GHS1_SPOEX</name>
<keyword evidence="1" id="KW-0472">Membrane</keyword>
<feature type="transmembrane region" description="Helical" evidence="1">
    <location>
        <begin position="30"/>
        <end position="51"/>
    </location>
</feature>
<gene>
    <name evidence="2" type="ORF">HW555_005814</name>
</gene>
<dbReference type="AlphaFoldDB" id="A0A835GHS1"/>
<sequence length="181" mass="20274">MCLKQTTNAVNWLEPDEVKRCCCCVPLRHGIILFGLINIIFSMLAVTSLVITTELKKSKLLDGSSLEVVTSTILFSIFGMSVILNIMLLFAGCQKDVLMLRLYLYYGVVTTLAALVPTFILASRMMTYDVCVALFAICMQWYVIILVRSEIVKLEQASLRAENSSLVHEVTIDVPDRETLL</sequence>
<accession>A0A835GHS1</accession>
<organism evidence="2 3">
    <name type="scientific">Spodoptera exigua</name>
    <name type="common">Beet armyworm</name>
    <name type="synonym">Noctua fulgens</name>
    <dbReference type="NCBI Taxonomy" id="7107"/>
    <lineage>
        <taxon>Eukaryota</taxon>
        <taxon>Metazoa</taxon>
        <taxon>Ecdysozoa</taxon>
        <taxon>Arthropoda</taxon>
        <taxon>Hexapoda</taxon>
        <taxon>Insecta</taxon>
        <taxon>Pterygota</taxon>
        <taxon>Neoptera</taxon>
        <taxon>Endopterygota</taxon>
        <taxon>Lepidoptera</taxon>
        <taxon>Glossata</taxon>
        <taxon>Ditrysia</taxon>
        <taxon>Noctuoidea</taxon>
        <taxon>Noctuidae</taxon>
        <taxon>Amphipyrinae</taxon>
        <taxon>Spodoptera</taxon>
    </lineage>
</organism>
<feature type="transmembrane region" description="Helical" evidence="1">
    <location>
        <begin position="71"/>
        <end position="91"/>
    </location>
</feature>
<evidence type="ECO:0000313" key="2">
    <source>
        <dbReference type="EMBL" id="KAF9416986.1"/>
    </source>
</evidence>
<comment type="caution">
    <text evidence="2">The sequence shown here is derived from an EMBL/GenBank/DDBJ whole genome shotgun (WGS) entry which is preliminary data.</text>
</comment>